<dbReference type="AlphaFoldDB" id="X0TMT9"/>
<dbReference type="PANTHER" id="PTHR34512">
    <property type="entry name" value="CELL SURFACE PROTEIN"/>
    <property type="match status" value="1"/>
</dbReference>
<organism evidence="2">
    <name type="scientific">marine sediment metagenome</name>
    <dbReference type="NCBI Taxonomy" id="412755"/>
    <lineage>
        <taxon>unclassified sequences</taxon>
        <taxon>metagenomes</taxon>
        <taxon>ecological metagenomes</taxon>
    </lineage>
</organism>
<dbReference type="InterPro" id="IPR011047">
    <property type="entry name" value="Quinoprotein_ADH-like_sf"/>
</dbReference>
<dbReference type="InterPro" id="IPR018391">
    <property type="entry name" value="PQQ_b-propeller_rpt"/>
</dbReference>
<dbReference type="InterPro" id="IPR002372">
    <property type="entry name" value="PQQ_rpt_dom"/>
</dbReference>
<dbReference type="SUPFAM" id="SSF50998">
    <property type="entry name" value="Quinoprotein alcohol dehydrogenase-like"/>
    <property type="match status" value="1"/>
</dbReference>
<sequence length="305" mass="33234">VLVTGGLVWTGNLVRSRDPGFTAARDLLTGEVKKQRPPDNESFTVGMGHHRCYRNKATSRYLLLGRAGVEFIELESGKALPHHWVRGTCQYGIMPCNGLLYAPPHSCACYIRAKLSGFNALAPRRKAKRIKQAAPVDSRLERGPAYGHVVAVSPGAEQEDWPTYRHDAARSGSTKSTVPATLERKWQAQLGPAPIEPGRGPIADGLTSPVVTDGKVFVASVDTHTIHALDVNNGKTLWSYTAGGRVDSPPTIYKGLVLFGSADGWVYCLRASDGKLVWRFRAAPEERRVVAYGQLESVWPVHGSV</sequence>
<comment type="caution">
    <text evidence="2">The sequence shown here is derived from an EMBL/GenBank/DDBJ whole genome shotgun (WGS) entry which is preliminary data.</text>
</comment>
<reference evidence="2" key="1">
    <citation type="journal article" date="2014" name="Front. Microbiol.">
        <title>High frequency of phylogenetically diverse reductive dehalogenase-homologous genes in deep subseafloor sedimentary metagenomes.</title>
        <authorList>
            <person name="Kawai M."/>
            <person name="Futagami T."/>
            <person name="Toyoda A."/>
            <person name="Takaki Y."/>
            <person name="Nishi S."/>
            <person name="Hori S."/>
            <person name="Arai W."/>
            <person name="Tsubouchi T."/>
            <person name="Morono Y."/>
            <person name="Uchiyama I."/>
            <person name="Ito T."/>
            <person name="Fujiyama A."/>
            <person name="Inagaki F."/>
            <person name="Takami H."/>
        </authorList>
    </citation>
    <scope>NUCLEOTIDE SEQUENCE</scope>
    <source>
        <strain evidence="2">Expedition CK06-06</strain>
    </source>
</reference>
<feature type="non-terminal residue" evidence="2">
    <location>
        <position position="305"/>
    </location>
</feature>
<protein>
    <recommendedName>
        <fullName evidence="1">Pyrrolo-quinoline quinone repeat domain-containing protein</fullName>
    </recommendedName>
</protein>
<evidence type="ECO:0000259" key="1">
    <source>
        <dbReference type="Pfam" id="PF13360"/>
    </source>
</evidence>
<feature type="non-terminal residue" evidence="2">
    <location>
        <position position="1"/>
    </location>
</feature>
<dbReference type="InterPro" id="IPR015943">
    <property type="entry name" value="WD40/YVTN_repeat-like_dom_sf"/>
</dbReference>
<dbReference type="Pfam" id="PF13360">
    <property type="entry name" value="PQQ_2"/>
    <property type="match status" value="1"/>
</dbReference>
<dbReference type="PANTHER" id="PTHR34512:SF30">
    <property type="entry name" value="OUTER MEMBRANE PROTEIN ASSEMBLY FACTOR BAMB"/>
    <property type="match status" value="1"/>
</dbReference>
<dbReference type="EMBL" id="BARS01010524">
    <property type="protein sequence ID" value="GAF94544.1"/>
    <property type="molecule type" value="Genomic_DNA"/>
</dbReference>
<evidence type="ECO:0000313" key="2">
    <source>
        <dbReference type="EMBL" id="GAF94544.1"/>
    </source>
</evidence>
<accession>X0TMT9</accession>
<gene>
    <name evidence="2" type="ORF">S01H1_19480</name>
</gene>
<proteinExistence type="predicted"/>
<dbReference type="SMART" id="SM00564">
    <property type="entry name" value="PQQ"/>
    <property type="match status" value="2"/>
</dbReference>
<dbReference type="Gene3D" id="2.130.10.10">
    <property type="entry name" value="YVTN repeat-like/Quinoprotein amine dehydrogenase"/>
    <property type="match status" value="1"/>
</dbReference>
<name>X0TMT9_9ZZZZ</name>
<feature type="domain" description="Pyrrolo-quinoline quinone repeat" evidence="1">
    <location>
        <begin position="183"/>
        <end position="285"/>
    </location>
</feature>